<evidence type="ECO:0000313" key="2">
    <source>
        <dbReference type="EMBL" id="HDM89816.1"/>
    </source>
</evidence>
<accession>A0A7C0X8S1</accession>
<feature type="transmembrane region" description="Helical" evidence="1">
    <location>
        <begin position="31"/>
        <end position="55"/>
    </location>
</feature>
<organism evidence="2">
    <name type="scientific">candidate division WOR-3 bacterium</name>
    <dbReference type="NCBI Taxonomy" id="2052148"/>
    <lineage>
        <taxon>Bacteria</taxon>
        <taxon>Bacteria division WOR-3</taxon>
    </lineage>
</organism>
<evidence type="ECO:0000256" key="1">
    <source>
        <dbReference type="SAM" id="Phobius"/>
    </source>
</evidence>
<keyword evidence="1" id="KW-1133">Transmembrane helix</keyword>
<feature type="transmembrane region" description="Helical" evidence="1">
    <location>
        <begin position="97"/>
        <end position="115"/>
    </location>
</feature>
<dbReference type="AlphaFoldDB" id="A0A7C0X8S1"/>
<keyword evidence="1" id="KW-0472">Membrane</keyword>
<feature type="transmembrane region" description="Helical" evidence="1">
    <location>
        <begin position="122"/>
        <end position="142"/>
    </location>
</feature>
<reference evidence="2" key="1">
    <citation type="journal article" date="2020" name="mSystems">
        <title>Genome- and Community-Level Interaction Insights into Carbon Utilization and Element Cycling Functions of Hydrothermarchaeota in Hydrothermal Sediment.</title>
        <authorList>
            <person name="Zhou Z."/>
            <person name="Liu Y."/>
            <person name="Xu W."/>
            <person name="Pan J."/>
            <person name="Luo Z.H."/>
            <person name="Li M."/>
        </authorList>
    </citation>
    <scope>NUCLEOTIDE SEQUENCE [LARGE SCALE GENOMIC DNA]</scope>
    <source>
        <strain evidence="2">HyVt-237</strain>
    </source>
</reference>
<name>A0A7C0X8S1_UNCW3</name>
<proteinExistence type="predicted"/>
<comment type="caution">
    <text evidence="2">The sequence shown here is derived from an EMBL/GenBank/DDBJ whole genome shotgun (WGS) entry which is preliminary data.</text>
</comment>
<feature type="transmembrane region" description="Helical" evidence="1">
    <location>
        <begin position="67"/>
        <end position="85"/>
    </location>
</feature>
<sequence>MRGFKLIILIFLLLVLSMVEARVLLRGFPVLTLALLMPLSLAIATEVFVPIAFLAGILKDGLFPQNLWVSPFLFVITGLIGYIFKGYVNLKLTAPKFFYFLLFSLFYILALSWSSGTSISPANLISSVLTTSLLSLFVSWGIQ</sequence>
<protein>
    <recommendedName>
        <fullName evidence="3">Rod shape-determining protein MreD</fullName>
    </recommendedName>
</protein>
<dbReference type="EMBL" id="DRBW01000046">
    <property type="protein sequence ID" value="HDM89816.1"/>
    <property type="molecule type" value="Genomic_DNA"/>
</dbReference>
<keyword evidence="1" id="KW-0812">Transmembrane</keyword>
<dbReference type="Proteomes" id="UP000885931">
    <property type="component" value="Unassembled WGS sequence"/>
</dbReference>
<gene>
    <name evidence="2" type="ORF">ENG67_01230</name>
</gene>
<evidence type="ECO:0008006" key="3">
    <source>
        <dbReference type="Google" id="ProtNLM"/>
    </source>
</evidence>